<reference evidence="2" key="1">
    <citation type="submission" date="2016-11" db="UniProtKB">
        <authorList>
            <consortium name="WormBaseParasite"/>
        </authorList>
    </citation>
    <scope>IDENTIFICATION</scope>
    <source>
        <strain evidence="2">KR3021</strain>
    </source>
</reference>
<protein>
    <submittedName>
        <fullName evidence="2">Secreted protein</fullName>
    </submittedName>
</protein>
<organism evidence="1 2">
    <name type="scientific">Rhabditophanes sp. KR3021</name>
    <dbReference type="NCBI Taxonomy" id="114890"/>
    <lineage>
        <taxon>Eukaryota</taxon>
        <taxon>Metazoa</taxon>
        <taxon>Ecdysozoa</taxon>
        <taxon>Nematoda</taxon>
        <taxon>Chromadorea</taxon>
        <taxon>Rhabditida</taxon>
        <taxon>Tylenchina</taxon>
        <taxon>Panagrolaimomorpha</taxon>
        <taxon>Strongyloidoidea</taxon>
        <taxon>Alloionematidae</taxon>
        <taxon>Rhabditophanes</taxon>
    </lineage>
</organism>
<evidence type="ECO:0000313" key="2">
    <source>
        <dbReference type="WBParaSite" id="RSKR_0000141100.1"/>
    </source>
</evidence>
<name>A0AC35TKC5_9BILA</name>
<accession>A0AC35TKC5</accession>
<dbReference type="WBParaSite" id="RSKR_0000141100.1">
    <property type="protein sequence ID" value="RSKR_0000141100.1"/>
    <property type="gene ID" value="RSKR_0000141100"/>
</dbReference>
<proteinExistence type="predicted"/>
<evidence type="ECO:0000313" key="1">
    <source>
        <dbReference type="Proteomes" id="UP000095286"/>
    </source>
</evidence>
<dbReference type="Proteomes" id="UP000095286">
    <property type="component" value="Unplaced"/>
</dbReference>
<sequence length="268" mass="29182">MHIFKFALLACFLFGICMGAPSKRSTEDQISEDKQDTRNIADNIDDGIADKNKSLDQVGSAISTEAYEGAKNLESIAETNISEGDNIFSNNEDDSDKNTNEVLGQAAYHAQENIDDTDETSPGIGEKLSNVAKSVGNALSSGADAVANFITGNDQVVRDKSTEVAEATDKKFDQINNGQKNIEDVVKDDAVVSNRKLHSLNTHGNQGTDQIQTQINNEAKIAHDMTRRLRKDVSSRVDDALSGAKDRLYNTTDHLSEAPFKDSVIRNT</sequence>